<comment type="similarity">
    <text evidence="1">Belongs to the GSP E family.</text>
</comment>
<dbReference type="PANTHER" id="PTHR30486:SF6">
    <property type="entry name" value="TYPE IV PILUS RETRACTATION ATPASE PILT"/>
    <property type="match status" value="1"/>
</dbReference>
<dbReference type="SUPFAM" id="SSF52540">
    <property type="entry name" value="P-loop containing nucleoside triphosphate hydrolases"/>
    <property type="match status" value="1"/>
</dbReference>
<dbReference type="GO" id="GO:0016887">
    <property type="term" value="F:ATP hydrolysis activity"/>
    <property type="evidence" value="ECO:0007669"/>
    <property type="project" value="InterPro"/>
</dbReference>
<sequence length="646" mass="74293">MTYSLNLLIIIGILSLILFLILMKLAQAKKESKSLELKKSDINKEEYTVAALQDYISEVMIANTTGNLYEEGLTEESFNRKKRRRNELKEALKTCNTGNLAAKKLVRAYIYDSLKKDKKINETTINYAIPFNVPSKMTARDKFDTALYVAFKTKKYNALGWLIETFKLDEPKEDGGLRVLAEEIDNIYDQVVLNYPLKLSDKLHVLSQRIYSHFKGFGIIDEIRDMNIDGTSGGVSGLPERLTNLMDIEDPYYFDNADGTEIDEVFAEHVMSQNQDEFTFLNSAWIMYKGKTIHLSFLSFEHEAELIRVTNNVYKYGYPGQLSETRPAIINEMADGSRVTVMRPKLTESWAYFIRKKFNAKKISVGELFKQKNSELLIATLGFLAKSNRSLAITGQQGSGKTTLIMALFDFLSKTLNIRVQETKFELNLRNQYPKHNILSFQETETYSGQDALDLAKKTDGDMTILGEVATDPVAAWMVQLGQVGSRCIWFSHHGKTLTDLVFSLRNSLLKTDIFSDEKIAEQQVVSVLEFNVHMRQDKATGERFAERITECVPITYQDEKSSFEELNNSKDKESKTELLINLMANFFHQRTQTKQFIENTILEYRDGQYVAVNRISDERIKEIKLELSLEEREQFDAFIREYWGE</sequence>
<dbReference type="KEGG" id="liu:OU989_23120"/>
<proteinExistence type="inferred from homology"/>
<reference evidence="2" key="1">
    <citation type="submission" date="2022-11" db="EMBL/GenBank/DDBJ databases">
        <title>Lysinibacillus irui.</title>
        <authorList>
            <person name="Akintayo S.O."/>
        </authorList>
    </citation>
    <scope>NUCLEOTIDE SEQUENCE</scope>
    <source>
        <strain evidence="2">IRB4-01</strain>
        <plasmid evidence="2">unnamed</plasmid>
    </source>
</reference>
<gene>
    <name evidence="2" type="ORF">OU989_23120</name>
</gene>
<dbReference type="InterPro" id="IPR050921">
    <property type="entry name" value="T4SS_GSP_E_ATPase"/>
</dbReference>
<dbReference type="AlphaFoldDB" id="A0AAJ5RNE1"/>
<evidence type="ECO:0000313" key="2">
    <source>
        <dbReference type="EMBL" id="WDV09181.1"/>
    </source>
</evidence>
<dbReference type="RefSeq" id="WP_274797404.1">
    <property type="nucleotide sequence ID" value="NZ_CP113528.1"/>
</dbReference>
<keyword evidence="2" id="KW-0614">Plasmid</keyword>
<geneLocation type="plasmid" evidence="2 3">
    <name>unnamed</name>
</geneLocation>
<organism evidence="2 3">
    <name type="scientific">Lysinibacillus irui</name>
    <dbReference type="NCBI Taxonomy" id="2998077"/>
    <lineage>
        <taxon>Bacteria</taxon>
        <taxon>Bacillati</taxon>
        <taxon>Bacillota</taxon>
        <taxon>Bacilli</taxon>
        <taxon>Bacillales</taxon>
        <taxon>Bacillaceae</taxon>
        <taxon>Lysinibacillus</taxon>
    </lineage>
</organism>
<dbReference type="Proteomes" id="UP001219585">
    <property type="component" value="Plasmid unnamed"/>
</dbReference>
<dbReference type="PANTHER" id="PTHR30486">
    <property type="entry name" value="TWITCHING MOTILITY PROTEIN PILT"/>
    <property type="match status" value="1"/>
</dbReference>
<evidence type="ECO:0000313" key="3">
    <source>
        <dbReference type="Proteomes" id="UP001219585"/>
    </source>
</evidence>
<dbReference type="EMBL" id="CP113528">
    <property type="protein sequence ID" value="WDV09181.1"/>
    <property type="molecule type" value="Genomic_DNA"/>
</dbReference>
<evidence type="ECO:0000256" key="1">
    <source>
        <dbReference type="ARBA" id="ARBA00006611"/>
    </source>
</evidence>
<accession>A0AAJ5RNE1</accession>
<dbReference type="Gene3D" id="3.40.50.300">
    <property type="entry name" value="P-loop containing nucleotide triphosphate hydrolases"/>
    <property type="match status" value="1"/>
</dbReference>
<protein>
    <submittedName>
        <fullName evidence="2">ATPase, T2SS/T4P/T4SS family</fullName>
    </submittedName>
</protein>
<dbReference type="InterPro" id="IPR027417">
    <property type="entry name" value="P-loop_NTPase"/>
</dbReference>
<name>A0AAJ5RNE1_9BACI</name>